<dbReference type="Proteomes" id="UP000635477">
    <property type="component" value="Unassembled WGS sequence"/>
</dbReference>
<feature type="region of interest" description="Disordered" evidence="8">
    <location>
        <begin position="173"/>
        <end position="201"/>
    </location>
</feature>
<evidence type="ECO:0000256" key="7">
    <source>
        <dbReference type="ARBA" id="ARBA00023288"/>
    </source>
</evidence>
<proteinExistence type="predicted"/>
<keyword evidence="3" id="KW-0336">GPI-anchor</keyword>
<evidence type="ECO:0000256" key="9">
    <source>
        <dbReference type="SAM" id="SignalP"/>
    </source>
</evidence>
<name>A0A8H4UFU8_9HYPO</name>
<feature type="signal peptide" evidence="9">
    <location>
        <begin position="1"/>
        <end position="18"/>
    </location>
</feature>
<feature type="domain" description="Copper acquisition factor BIM1-like" evidence="10">
    <location>
        <begin position="17"/>
        <end position="160"/>
    </location>
</feature>
<evidence type="ECO:0000259" key="10">
    <source>
        <dbReference type="Pfam" id="PF20238"/>
    </source>
</evidence>
<evidence type="ECO:0000256" key="3">
    <source>
        <dbReference type="ARBA" id="ARBA00022622"/>
    </source>
</evidence>
<dbReference type="EMBL" id="JABEYC010000618">
    <property type="protein sequence ID" value="KAF4975649.1"/>
    <property type="molecule type" value="Genomic_DNA"/>
</dbReference>
<gene>
    <name evidence="11" type="ORF">FZEAL_7584</name>
</gene>
<evidence type="ECO:0000313" key="11">
    <source>
        <dbReference type="EMBL" id="KAF4975649.1"/>
    </source>
</evidence>
<feature type="chain" id="PRO_5034824727" description="Copper acquisition factor BIM1-like domain-containing protein" evidence="9">
    <location>
        <begin position="19"/>
        <end position="227"/>
    </location>
</feature>
<comment type="caution">
    <text evidence="11">The sequence shown here is derived from an EMBL/GenBank/DDBJ whole genome shotgun (WGS) entry which is preliminary data.</text>
</comment>
<protein>
    <recommendedName>
        <fullName evidence="10">Copper acquisition factor BIM1-like domain-containing protein</fullName>
    </recommendedName>
</protein>
<comment type="subcellular location">
    <subcellularLocation>
        <location evidence="1">Cell membrane</location>
        <topology evidence="1">Lipid-anchor</topology>
        <topology evidence="1">GPI-anchor</topology>
    </subcellularLocation>
</comment>
<keyword evidence="2" id="KW-1003">Cell membrane</keyword>
<dbReference type="AlphaFoldDB" id="A0A8H4UFU8"/>
<keyword evidence="6" id="KW-0325">Glycoprotein</keyword>
<dbReference type="PANTHER" id="PTHR34992:SF2">
    <property type="entry name" value="COPPER ACQUISITION FACTOR BIM1-LIKE DOMAIN-CONTAINING PROTEIN"/>
    <property type="match status" value="1"/>
</dbReference>
<sequence>MMAYKSLLSLAAVQAVSAHFGLVFPEWRADTLIEENEDRFSQWTYPCAGVDYKEGNVTDWPLEGGALKLDLHHPWTYVFVNLGLGENSTNFNISLTPQVLNATNEGILCIDELTLPSDIEVSDGDVGSIQVITVGDAGSALYNCADIRFKKNAEGPKNCSSEVDYFAVKDQNGAENDTESSSGNSSDSDSQQEGGNDDNAAGMLGVNRVALTSVVGLAAAFVMGFGL</sequence>
<evidence type="ECO:0000256" key="8">
    <source>
        <dbReference type="SAM" id="MobiDB-lite"/>
    </source>
</evidence>
<keyword evidence="12" id="KW-1185">Reference proteome</keyword>
<reference evidence="11" key="1">
    <citation type="journal article" date="2020" name="BMC Genomics">
        <title>Correction to: Identification and distribution of gene clusters required for synthesis of sphingolipid metabolism inhibitors in diverse species of the filamentous fungus Fusarium.</title>
        <authorList>
            <person name="Kim H.S."/>
            <person name="Lohmar J.M."/>
            <person name="Busman M."/>
            <person name="Brown D.W."/>
            <person name="Naumann T.A."/>
            <person name="Divon H.H."/>
            <person name="Lysoe E."/>
            <person name="Uhlig S."/>
            <person name="Proctor R.H."/>
        </authorList>
    </citation>
    <scope>NUCLEOTIDE SEQUENCE</scope>
    <source>
        <strain evidence="11">NRRL 22465</strain>
    </source>
</reference>
<evidence type="ECO:0000256" key="5">
    <source>
        <dbReference type="ARBA" id="ARBA00023136"/>
    </source>
</evidence>
<dbReference type="GO" id="GO:0005886">
    <property type="term" value="C:plasma membrane"/>
    <property type="evidence" value="ECO:0007669"/>
    <property type="project" value="UniProtKB-SubCell"/>
</dbReference>
<dbReference type="OrthoDB" id="5333578at2759"/>
<dbReference type="GO" id="GO:0098552">
    <property type="term" value="C:side of membrane"/>
    <property type="evidence" value="ECO:0007669"/>
    <property type="project" value="UniProtKB-KW"/>
</dbReference>
<evidence type="ECO:0000256" key="1">
    <source>
        <dbReference type="ARBA" id="ARBA00004609"/>
    </source>
</evidence>
<reference evidence="11" key="2">
    <citation type="submission" date="2020-05" db="EMBL/GenBank/DDBJ databases">
        <authorList>
            <person name="Kim H.-S."/>
            <person name="Proctor R.H."/>
            <person name="Brown D.W."/>
        </authorList>
    </citation>
    <scope>NUCLEOTIDE SEQUENCE</scope>
    <source>
        <strain evidence="11">NRRL 22465</strain>
    </source>
</reference>
<dbReference type="InterPro" id="IPR046936">
    <property type="entry name" value="BIM1-like"/>
</dbReference>
<evidence type="ECO:0000256" key="4">
    <source>
        <dbReference type="ARBA" id="ARBA00022729"/>
    </source>
</evidence>
<dbReference type="Pfam" id="PF20238">
    <property type="entry name" value="BIM1-like_dom"/>
    <property type="match status" value="1"/>
</dbReference>
<keyword evidence="4 9" id="KW-0732">Signal</keyword>
<keyword evidence="5" id="KW-0472">Membrane</keyword>
<accession>A0A8H4UFU8</accession>
<evidence type="ECO:0000313" key="12">
    <source>
        <dbReference type="Proteomes" id="UP000635477"/>
    </source>
</evidence>
<dbReference type="InterPro" id="IPR046530">
    <property type="entry name" value="BIM1-like_dom"/>
</dbReference>
<dbReference type="CDD" id="cd21176">
    <property type="entry name" value="LPMO_auxiliary-like"/>
    <property type="match status" value="1"/>
</dbReference>
<evidence type="ECO:0000256" key="6">
    <source>
        <dbReference type="ARBA" id="ARBA00023180"/>
    </source>
</evidence>
<keyword evidence="7" id="KW-0449">Lipoprotein</keyword>
<evidence type="ECO:0000256" key="2">
    <source>
        <dbReference type="ARBA" id="ARBA00022475"/>
    </source>
</evidence>
<feature type="compositionally biased region" description="Low complexity" evidence="8">
    <location>
        <begin position="179"/>
        <end position="198"/>
    </location>
</feature>
<dbReference type="PANTHER" id="PTHR34992">
    <property type="entry name" value="HYPHAL ANASTAMOSIS-7 PROTEIN"/>
    <property type="match status" value="1"/>
</dbReference>
<organism evidence="11 12">
    <name type="scientific">Fusarium zealandicum</name>
    <dbReference type="NCBI Taxonomy" id="1053134"/>
    <lineage>
        <taxon>Eukaryota</taxon>
        <taxon>Fungi</taxon>
        <taxon>Dikarya</taxon>
        <taxon>Ascomycota</taxon>
        <taxon>Pezizomycotina</taxon>
        <taxon>Sordariomycetes</taxon>
        <taxon>Hypocreomycetidae</taxon>
        <taxon>Hypocreales</taxon>
        <taxon>Nectriaceae</taxon>
        <taxon>Fusarium</taxon>
        <taxon>Fusarium staphyleae species complex</taxon>
    </lineage>
</organism>